<dbReference type="Pfam" id="PF17765">
    <property type="entry name" value="MLTR_LBD"/>
    <property type="match status" value="1"/>
</dbReference>
<dbReference type="SUPFAM" id="SSF47413">
    <property type="entry name" value="lambda repressor-like DNA-binding domains"/>
    <property type="match status" value="1"/>
</dbReference>
<comment type="caution">
    <text evidence="2">The sequence shown here is derived from an EMBL/GenBank/DDBJ whole genome shotgun (WGS) entry which is preliminary data.</text>
</comment>
<dbReference type="PANTHER" id="PTHR35010">
    <property type="entry name" value="BLL4672 PROTEIN-RELATED"/>
    <property type="match status" value="1"/>
</dbReference>
<proteinExistence type="predicted"/>
<keyword evidence="3" id="KW-1185">Reference proteome</keyword>
<evidence type="ECO:0000313" key="3">
    <source>
        <dbReference type="Proteomes" id="UP000222531"/>
    </source>
</evidence>
<dbReference type="Gene3D" id="1.10.260.40">
    <property type="entry name" value="lambda repressor-like DNA-binding domains"/>
    <property type="match status" value="1"/>
</dbReference>
<dbReference type="InterPro" id="IPR010982">
    <property type="entry name" value="Lambda_DNA-bd_dom_sf"/>
</dbReference>
<name>A0A2G1XJS6_STRCJ</name>
<dbReference type="Pfam" id="PF13560">
    <property type="entry name" value="HTH_31"/>
    <property type="match status" value="1"/>
</dbReference>
<accession>A0A2G1XJS6</accession>
<dbReference type="InterPro" id="IPR041413">
    <property type="entry name" value="MLTR_LBD"/>
</dbReference>
<dbReference type="PANTHER" id="PTHR35010:SF2">
    <property type="entry name" value="BLL4672 PROTEIN"/>
    <property type="match status" value="1"/>
</dbReference>
<dbReference type="EMBL" id="NHZO01000145">
    <property type="protein sequence ID" value="PHQ51492.1"/>
    <property type="molecule type" value="Genomic_DNA"/>
</dbReference>
<gene>
    <name evidence="2" type="ORF">BLA24_13360</name>
</gene>
<sequence length="281" mass="31208">MQRASSTDRTVLGPLPDEALGLAVLLRAWRARVGHRLGLGKPLPQVEVAAGIGMSERWYRDLERGAVPRMDARTLAALADALRLCADERATLFLYAAGGELFPAVSPDDVDLAPLRRLVDLQPTRPAYLTDNAWNVLAHNEAMAEWFPWVRLPGANLIRWGLTDPEAREQMGDWPRHGRAYLAMLRYAMAQYPGHPELGEILRTALADPACRRIWDDGPVVIAHRDGHTFHLTIPRFAPHTVDVVAQVLNPVGYPGLRLTFLDVLREPCADAGRPHRPLDG</sequence>
<evidence type="ECO:0000259" key="1">
    <source>
        <dbReference type="Pfam" id="PF17765"/>
    </source>
</evidence>
<dbReference type="GO" id="GO:0003677">
    <property type="term" value="F:DNA binding"/>
    <property type="evidence" value="ECO:0007669"/>
    <property type="project" value="InterPro"/>
</dbReference>
<dbReference type="Gene3D" id="3.30.450.180">
    <property type="match status" value="1"/>
</dbReference>
<dbReference type="Proteomes" id="UP000222531">
    <property type="component" value="Unassembled WGS sequence"/>
</dbReference>
<dbReference type="OrthoDB" id="3291396at2"/>
<feature type="domain" description="MmyB-like transcription regulator ligand binding" evidence="1">
    <location>
        <begin position="115"/>
        <end position="231"/>
    </location>
</feature>
<protein>
    <submittedName>
        <fullName evidence="2">Transcriptional regulator</fullName>
    </submittedName>
</protein>
<organism evidence="2 3">
    <name type="scientific">Streptomyces cinnamoneus</name>
    <name type="common">Streptoverticillium cinnamoneum</name>
    <dbReference type="NCBI Taxonomy" id="53446"/>
    <lineage>
        <taxon>Bacteria</taxon>
        <taxon>Bacillati</taxon>
        <taxon>Actinomycetota</taxon>
        <taxon>Actinomycetes</taxon>
        <taxon>Kitasatosporales</taxon>
        <taxon>Streptomycetaceae</taxon>
        <taxon>Streptomyces</taxon>
        <taxon>Streptomyces cinnamoneus group</taxon>
    </lineage>
</organism>
<dbReference type="AlphaFoldDB" id="A0A2G1XJS6"/>
<dbReference type="RefSeq" id="WP_099199201.1">
    <property type="nucleotide sequence ID" value="NZ_JBIRXA010000002.1"/>
</dbReference>
<reference evidence="2 3" key="1">
    <citation type="journal article" date="2017" name="Biochemistry">
        <title>Identification of the Biosynthetic Pathway for the Antibiotic Bicyclomycin.</title>
        <authorList>
            <person name="Patteson J."/>
            <person name="Cai W."/>
            <person name="Johnson R.A."/>
            <person name="Santa Maria K."/>
            <person name="Li B."/>
        </authorList>
    </citation>
    <scope>NUCLEOTIDE SEQUENCE [LARGE SCALE GENOMIC DNA]</scope>
    <source>
        <strain evidence="2 3">ATCC 21532</strain>
    </source>
</reference>
<evidence type="ECO:0000313" key="2">
    <source>
        <dbReference type="EMBL" id="PHQ51492.1"/>
    </source>
</evidence>